<dbReference type="Proteomes" id="UP000812844">
    <property type="component" value="Unassembled WGS sequence"/>
</dbReference>
<evidence type="ECO:0000313" key="3">
    <source>
        <dbReference type="EMBL" id="MBW3083709.1"/>
    </source>
</evidence>
<comment type="caution">
    <text evidence="3">The sequence shown here is derived from an EMBL/GenBank/DDBJ whole genome shotgun (WGS) entry which is preliminary data.</text>
</comment>
<feature type="region of interest" description="Disordered" evidence="1">
    <location>
        <begin position="1"/>
        <end position="41"/>
    </location>
</feature>
<reference evidence="3 4" key="1">
    <citation type="submission" date="2021-05" db="EMBL/GenBank/DDBJ databases">
        <title>Phylogenetic classification of ten novel species belonging to the genus Bifidobacterium comprising B. colchicus sp. nov., B. abeli sp. nov., B. bicoloris sp. nov., B. guerezis sp. nov., B. rosaliae sp. nov., B. santillanensis sp. nov., B. argentati sp. nov., B. amazzoni sp. nov., B. pluviali sp. nov., and B. pinnaculum sp. nov.</title>
        <authorList>
            <person name="Lugli G.A."/>
            <person name="Ruiz Garcia L."/>
            <person name="Margolles A."/>
            <person name="Ventura M."/>
        </authorList>
    </citation>
    <scope>NUCLEOTIDE SEQUENCE [LARGE SCALE GENOMIC DNA]</scope>
    <source>
        <strain evidence="3 4">6T3</strain>
    </source>
</reference>
<organism evidence="3 4">
    <name type="scientific">Bifidobacterium phasiani</name>
    <dbReference type="NCBI Taxonomy" id="2834431"/>
    <lineage>
        <taxon>Bacteria</taxon>
        <taxon>Bacillati</taxon>
        <taxon>Actinomycetota</taxon>
        <taxon>Actinomycetes</taxon>
        <taxon>Bifidobacteriales</taxon>
        <taxon>Bifidobacteriaceae</taxon>
        <taxon>Bifidobacterium</taxon>
    </lineage>
</organism>
<sequence>MAQDPHTAPHTRRSRRFPEARPAGASAEPATGGRARQAAAAAPQATLDSYATLDPYATFDTFVPDDANRYARTLALAVAQDPGRGPGPLCIHGGAGLGKTHLLEAIGNRARDRDPTLRIRYAPADALADAALRRCAGRPDRGIGIETDADMLLVDDAGPVIGDPLGAELLHRAIERVMLRGGCAVIACTLPPRCYLPHGHPLGTMFARGRSAPLDPPGLQTRVAILRLMAARHRQTIGDEVLLLVAEQWTDNIRDLKQAMARVIVEAAASGRPVTPALVRRMLRPAPAAAWAQACGRRASGYRSVPASSGR</sequence>
<proteinExistence type="predicted"/>
<accession>A0ABS6WB11</accession>
<dbReference type="InterPro" id="IPR013317">
    <property type="entry name" value="DnaA_dom"/>
</dbReference>
<feature type="compositionally biased region" description="Low complexity" evidence="1">
    <location>
        <begin position="29"/>
        <end position="41"/>
    </location>
</feature>
<evidence type="ECO:0000313" key="4">
    <source>
        <dbReference type="Proteomes" id="UP000812844"/>
    </source>
</evidence>
<dbReference type="PANTHER" id="PTHR30050:SF2">
    <property type="entry name" value="CHROMOSOMAL REPLICATION INITIATOR PROTEIN DNAA"/>
    <property type="match status" value="1"/>
</dbReference>
<dbReference type="Pfam" id="PF00308">
    <property type="entry name" value="Bac_DnaA"/>
    <property type="match status" value="1"/>
</dbReference>
<evidence type="ECO:0000259" key="2">
    <source>
        <dbReference type="Pfam" id="PF00308"/>
    </source>
</evidence>
<gene>
    <name evidence="3" type="ORF">KIH73_10170</name>
</gene>
<dbReference type="EMBL" id="JAHBBD010000033">
    <property type="protein sequence ID" value="MBW3083709.1"/>
    <property type="molecule type" value="Genomic_DNA"/>
</dbReference>
<protein>
    <submittedName>
        <fullName evidence="3">ATP-binding protein</fullName>
    </submittedName>
</protein>
<name>A0ABS6WB11_9BIFI</name>
<dbReference type="RefSeq" id="WP_219083156.1">
    <property type="nucleotide sequence ID" value="NZ_JAHBBD010000033.1"/>
</dbReference>
<keyword evidence="3" id="KW-0067">ATP-binding</keyword>
<keyword evidence="3" id="KW-0547">Nucleotide-binding</keyword>
<dbReference type="PANTHER" id="PTHR30050">
    <property type="entry name" value="CHROMOSOMAL REPLICATION INITIATOR PROTEIN DNAA"/>
    <property type="match status" value="1"/>
</dbReference>
<keyword evidence="4" id="KW-1185">Reference proteome</keyword>
<feature type="domain" description="Chromosomal replication initiator protein DnaA ATPAse" evidence="2">
    <location>
        <begin position="54"/>
        <end position="159"/>
    </location>
</feature>
<dbReference type="GO" id="GO:0005524">
    <property type="term" value="F:ATP binding"/>
    <property type="evidence" value="ECO:0007669"/>
    <property type="project" value="UniProtKB-KW"/>
</dbReference>
<evidence type="ECO:0000256" key="1">
    <source>
        <dbReference type="SAM" id="MobiDB-lite"/>
    </source>
</evidence>